<proteinExistence type="predicted"/>
<protein>
    <submittedName>
        <fullName evidence="1">Uncharacterized protein</fullName>
    </submittedName>
</protein>
<name>A0A7S5R7X6_9CAUD</name>
<accession>A0A7S5R7X6</accession>
<reference evidence="1 2" key="1">
    <citation type="submission" date="2020-01" db="EMBL/GenBank/DDBJ databases">
        <title>Patterns of diversity and host range of bacteriophage communities associated with bean-nodulatin bacteria.</title>
        <authorList>
            <person name="Vann Cauwenberghe J."/>
            <person name="Santamaria R.I."/>
            <person name="Bustos P."/>
            <person name="Juarez S."/>
            <person name="Gonzalez V."/>
        </authorList>
    </citation>
    <scope>NUCLEOTIDE SEQUENCE [LARGE SCALE GENOMIC DNA]</scope>
    <source>
        <strain evidence="2">RHph</strain>
    </source>
</reference>
<keyword evidence="2" id="KW-1185">Reference proteome</keyword>
<dbReference type="Proteomes" id="UP000655883">
    <property type="component" value="Segment"/>
</dbReference>
<evidence type="ECO:0000313" key="2">
    <source>
        <dbReference type="Proteomes" id="UP000655883"/>
    </source>
</evidence>
<dbReference type="EMBL" id="MN988525">
    <property type="protein sequence ID" value="QIG72761.1"/>
    <property type="molecule type" value="Genomic_DNA"/>
</dbReference>
<gene>
    <name evidence="1" type="ORF">EVB97_203</name>
</gene>
<organism evidence="1 2">
    <name type="scientific">Rhizobium phage RHph_Y65</name>
    <dbReference type="NCBI Taxonomy" id="2509785"/>
    <lineage>
        <taxon>Viruses</taxon>
        <taxon>Duplodnaviria</taxon>
        <taxon>Heunggongvirae</taxon>
        <taxon>Uroviricota</taxon>
        <taxon>Caudoviricetes</taxon>
        <taxon>Kleczkowskaviridae</taxon>
        <taxon>Cuauhnahuacvirus</taxon>
        <taxon>Cuauhnahuacvirus Y65</taxon>
    </lineage>
</organism>
<sequence length="92" mass="10851">MIYVFVKTPMHAWLQVPTESVVGAVGSLSKIGPTWSYLEKENDADMFIKAYQLTIDNLHYYIFDHELMFWNEDDFELFQQMHTTLNTKENIA</sequence>
<evidence type="ECO:0000313" key="1">
    <source>
        <dbReference type="EMBL" id="QIG72761.1"/>
    </source>
</evidence>